<sequence length="81" mass="9055">MPNSLEVKVEPPVLSFSATGEKKSFSVRVDGPEITMHPIISGAILWKDGVHVVRTPLVVYTVLHQKLSRTEVSLNEHRHQT</sequence>
<name>A0A438GLA2_VITVI</name>
<dbReference type="EMBL" id="QGNW01000403">
    <property type="protein sequence ID" value="RVW72944.1"/>
    <property type="molecule type" value="Genomic_DNA"/>
</dbReference>
<organism evidence="2 3">
    <name type="scientific">Vitis vinifera</name>
    <name type="common">Grape</name>
    <dbReference type="NCBI Taxonomy" id="29760"/>
    <lineage>
        <taxon>Eukaryota</taxon>
        <taxon>Viridiplantae</taxon>
        <taxon>Streptophyta</taxon>
        <taxon>Embryophyta</taxon>
        <taxon>Tracheophyta</taxon>
        <taxon>Spermatophyta</taxon>
        <taxon>Magnoliopsida</taxon>
        <taxon>eudicotyledons</taxon>
        <taxon>Gunneridae</taxon>
        <taxon>Pentapetalae</taxon>
        <taxon>rosids</taxon>
        <taxon>Vitales</taxon>
        <taxon>Vitaceae</taxon>
        <taxon>Viteae</taxon>
        <taxon>Vitis</taxon>
    </lineage>
</organism>
<accession>A0A438GLA2</accession>
<proteinExistence type="predicted"/>
<protein>
    <submittedName>
        <fullName evidence="2">Subtilisin-like protease SBT4.2</fullName>
    </submittedName>
</protein>
<dbReference type="InterPro" id="IPR041469">
    <property type="entry name" value="Subtilisin-like_FN3"/>
</dbReference>
<gene>
    <name evidence="2" type="primary">SBT4.2_0</name>
    <name evidence="2" type="ORF">CK203_053097</name>
</gene>
<reference evidence="2 3" key="1">
    <citation type="journal article" date="2018" name="PLoS Genet.">
        <title>Population sequencing reveals clonal diversity and ancestral inbreeding in the grapevine cultivar Chardonnay.</title>
        <authorList>
            <person name="Roach M.J."/>
            <person name="Johnson D.L."/>
            <person name="Bohlmann J."/>
            <person name="van Vuuren H.J."/>
            <person name="Jones S.J."/>
            <person name="Pretorius I.S."/>
            <person name="Schmidt S.A."/>
            <person name="Borneman A.R."/>
        </authorList>
    </citation>
    <scope>NUCLEOTIDE SEQUENCE [LARGE SCALE GENOMIC DNA]</scope>
    <source>
        <strain evidence="3">cv. Chardonnay</strain>
        <tissue evidence="2">Leaf</tissue>
    </source>
</reference>
<keyword evidence="2" id="KW-0378">Hydrolase</keyword>
<dbReference type="Pfam" id="PF17766">
    <property type="entry name" value="fn3_6"/>
    <property type="match status" value="1"/>
</dbReference>
<evidence type="ECO:0000259" key="1">
    <source>
        <dbReference type="Pfam" id="PF17766"/>
    </source>
</evidence>
<dbReference type="GO" id="GO:0008233">
    <property type="term" value="F:peptidase activity"/>
    <property type="evidence" value="ECO:0007669"/>
    <property type="project" value="UniProtKB-KW"/>
</dbReference>
<dbReference type="Gene3D" id="2.60.40.2310">
    <property type="match status" value="1"/>
</dbReference>
<dbReference type="AlphaFoldDB" id="A0A438GLA2"/>
<dbReference type="Proteomes" id="UP000288805">
    <property type="component" value="Unassembled WGS sequence"/>
</dbReference>
<keyword evidence="2" id="KW-0645">Protease</keyword>
<evidence type="ECO:0000313" key="3">
    <source>
        <dbReference type="Proteomes" id="UP000288805"/>
    </source>
</evidence>
<feature type="domain" description="Subtilisin-like protease fibronectin type-III" evidence="1">
    <location>
        <begin position="2"/>
        <end position="59"/>
    </location>
</feature>
<dbReference type="GO" id="GO:0006508">
    <property type="term" value="P:proteolysis"/>
    <property type="evidence" value="ECO:0007669"/>
    <property type="project" value="UniProtKB-KW"/>
</dbReference>
<evidence type="ECO:0000313" key="2">
    <source>
        <dbReference type="EMBL" id="RVW72944.1"/>
    </source>
</evidence>
<comment type="caution">
    <text evidence="2">The sequence shown here is derived from an EMBL/GenBank/DDBJ whole genome shotgun (WGS) entry which is preliminary data.</text>
</comment>